<sequence length="294" mass="32147">MVKATRSGYLLIESLVAIAVLTGLIGIVIPFIQSMELSLSKRQKILDLMALNASLDDQFQAQFQRLGSVGCFSSNEWLEVGNGQSKPARLTTDQLDLGSDWLYGKDFGLCAAYGWSDEHEIDVNMACEGIGVGDSVHVSSCDQSSVAKVLSSNNGVLKAWNTGPALTGEVLVYSAEGFYWFVKEGKSQFNAFWRRPEKSGNALELMTGLEHVRFYPVLDRNLDGIADEVLVDYGTVPTAQLVGILVEYLYGAAECELAAQSQSYQTLRGDQWHYDGLCFKVGKLLASVGKTNET</sequence>
<keyword evidence="1" id="KW-0812">Transmembrane</keyword>
<proteinExistence type="predicted"/>
<keyword evidence="1" id="KW-0472">Membrane</keyword>
<gene>
    <name evidence="2" type="ORF">Ga0061065_101290</name>
</gene>
<feature type="transmembrane region" description="Helical" evidence="1">
    <location>
        <begin position="12"/>
        <end position="32"/>
    </location>
</feature>
<dbReference type="STRING" id="1137284.GCA_001418205_00291"/>
<dbReference type="AlphaFoldDB" id="A0A0K6IGH8"/>
<dbReference type="Proteomes" id="UP000182769">
    <property type="component" value="Unassembled WGS sequence"/>
</dbReference>
<evidence type="ECO:0000256" key="1">
    <source>
        <dbReference type="SAM" id="Phobius"/>
    </source>
</evidence>
<name>A0A0K6IGH8_9GAMM</name>
<reference evidence="3" key="1">
    <citation type="submission" date="2015-08" db="EMBL/GenBank/DDBJ databases">
        <authorList>
            <person name="Varghese N."/>
        </authorList>
    </citation>
    <scope>NUCLEOTIDE SEQUENCE [LARGE SCALE GENOMIC DNA]</scope>
    <source>
        <strain evidence="3">JCM 18476</strain>
    </source>
</reference>
<dbReference type="RefSeq" id="WP_055461422.1">
    <property type="nucleotide sequence ID" value="NZ_CYHG01000001.1"/>
</dbReference>
<keyword evidence="3" id="KW-1185">Reference proteome</keyword>
<dbReference type="EMBL" id="CYHG01000001">
    <property type="protein sequence ID" value="CUB02457.1"/>
    <property type="molecule type" value="Genomic_DNA"/>
</dbReference>
<accession>A0A0K6IGH8</accession>
<protein>
    <submittedName>
        <fullName evidence="2">Uncharacterized protein</fullName>
    </submittedName>
</protein>
<keyword evidence="1" id="KW-1133">Transmembrane helix</keyword>
<dbReference type="OrthoDB" id="6104893at2"/>
<organism evidence="2 3">
    <name type="scientific">Marinomonas fungiae</name>
    <dbReference type="NCBI Taxonomy" id="1137284"/>
    <lineage>
        <taxon>Bacteria</taxon>
        <taxon>Pseudomonadati</taxon>
        <taxon>Pseudomonadota</taxon>
        <taxon>Gammaproteobacteria</taxon>
        <taxon>Oceanospirillales</taxon>
        <taxon>Oceanospirillaceae</taxon>
        <taxon>Marinomonas</taxon>
    </lineage>
</organism>
<evidence type="ECO:0000313" key="3">
    <source>
        <dbReference type="Proteomes" id="UP000182769"/>
    </source>
</evidence>
<evidence type="ECO:0000313" key="2">
    <source>
        <dbReference type="EMBL" id="CUB02457.1"/>
    </source>
</evidence>